<reference evidence="3 4" key="1">
    <citation type="submission" date="2020-06" db="EMBL/GenBank/DDBJ databases">
        <title>WGS assembly of Ceratodon purpureus strain R40.</title>
        <authorList>
            <person name="Carey S.B."/>
            <person name="Jenkins J."/>
            <person name="Shu S."/>
            <person name="Lovell J.T."/>
            <person name="Sreedasyam A."/>
            <person name="Maumus F."/>
            <person name="Tiley G.P."/>
            <person name="Fernandez-Pozo N."/>
            <person name="Barry K."/>
            <person name="Chen C."/>
            <person name="Wang M."/>
            <person name="Lipzen A."/>
            <person name="Daum C."/>
            <person name="Saski C.A."/>
            <person name="Payton A.C."/>
            <person name="Mcbreen J.C."/>
            <person name="Conrad R.E."/>
            <person name="Kollar L.M."/>
            <person name="Olsson S."/>
            <person name="Huttunen S."/>
            <person name="Landis J.B."/>
            <person name="Wickett N.J."/>
            <person name="Johnson M.G."/>
            <person name="Rensing S.A."/>
            <person name="Grimwood J."/>
            <person name="Schmutz J."/>
            <person name="Mcdaniel S.F."/>
        </authorList>
    </citation>
    <scope>NUCLEOTIDE SEQUENCE [LARGE SCALE GENOMIC DNA]</scope>
    <source>
        <strain evidence="3 4">R40</strain>
    </source>
</reference>
<evidence type="ECO:0000256" key="1">
    <source>
        <dbReference type="SAM" id="Phobius"/>
    </source>
</evidence>
<dbReference type="SUPFAM" id="SSF53300">
    <property type="entry name" value="vWA-like"/>
    <property type="match status" value="1"/>
</dbReference>
<dbReference type="PANTHER" id="PTHR10166:SF37">
    <property type="entry name" value="STOLID, ISOFORM H"/>
    <property type="match status" value="1"/>
</dbReference>
<proteinExistence type="predicted"/>
<evidence type="ECO:0000313" key="4">
    <source>
        <dbReference type="Proteomes" id="UP000822688"/>
    </source>
</evidence>
<dbReference type="InterPro" id="IPR051173">
    <property type="entry name" value="Ca_channel_alpha-2/delta"/>
</dbReference>
<organism evidence="3 4">
    <name type="scientific">Ceratodon purpureus</name>
    <name type="common">Fire moss</name>
    <name type="synonym">Dicranum purpureum</name>
    <dbReference type="NCBI Taxonomy" id="3225"/>
    <lineage>
        <taxon>Eukaryota</taxon>
        <taxon>Viridiplantae</taxon>
        <taxon>Streptophyta</taxon>
        <taxon>Embryophyta</taxon>
        <taxon>Bryophyta</taxon>
        <taxon>Bryophytina</taxon>
        <taxon>Bryopsida</taxon>
        <taxon>Dicranidae</taxon>
        <taxon>Pseudoditrichales</taxon>
        <taxon>Ditrichaceae</taxon>
        <taxon>Ceratodon</taxon>
    </lineage>
</organism>
<dbReference type="CDD" id="cd00198">
    <property type="entry name" value="vWFA"/>
    <property type="match status" value="1"/>
</dbReference>
<feature type="domain" description="VWFA" evidence="2">
    <location>
        <begin position="203"/>
        <end position="391"/>
    </location>
</feature>
<gene>
    <name evidence="3" type="ORF">KC19_6G173300</name>
</gene>
<keyword evidence="1" id="KW-0812">Transmembrane</keyword>
<protein>
    <recommendedName>
        <fullName evidence="2">VWFA domain-containing protein</fullName>
    </recommendedName>
</protein>
<dbReference type="AlphaFoldDB" id="A0A8T0HFN8"/>
<name>A0A8T0HFN8_CERPU</name>
<dbReference type="EMBL" id="CM026427">
    <property type="protein sequence ID" value="KAG0570591.1"/>
    <property type="molecule type" value="Genomic_DNA"/>
</dbReference>
<dbReference type="Proteomes" id="UP000822688">
    <property type="component" value="Chromosome 6"/>
</dbReference>
<keyword evidence="4" id="KW-1185">Reference proteome</keyword>
<keyword evidence="1" id="KW-0472">Membrane</keyword>
<feature type="transmembrane region" description="Helical" evidence="1">
    <location>
        <begin position="12"/>
        <end position="32"/>
    </location>
</feature>
<dbReference type="PANTHER" id="PTHR10166">
    <property type="entry name" value="VOLTAGE-DEPENDENT CALCIUM CHANNEL SUBUNIT ALPHA-2/DELTA-RELATED"/>
    <property type="match status" value="1"/>
</dbReference>
<evidence type="ECO:0000259" key="2">
    <source>
        <dbReference type="SMART" id="SM00327"/>
    </source>
</evidence>
<sequence length="531" mass="57105">MGFRNAGDPEVTSIGVVFCLILLLDCLALVGGNAGSDFLNQKEQQVGMIVDQAIINYNKQCDLATTCGNPADCSHQSCAPLLGDATSSTCVNVSNNKYCPLAGPAASAKTCSFMNFDFRKSYVRVPETTNVKSADTLLTICAQRELDGLMKSISKPDVLTRLYFASVEGPWRTFPGSAQAKSDDCGKFDARCRTWYRTATSVTKVVVILIDIGPSMNSNLLPGSGAGTIFQAAKRIVAEFLRTLSSQDYVNIIVFDSTRVIQLSPSAVLVQDNNGTVGPELEFLKTELEKQTVQGQLRQSDLSGAMTAGLKNFDSNPLAAKVMIVITDGMFATLGNVTLPTANLSSLGVKTFIYKLPQTDDRDMYWANNSALTSQLCEVGGHFEPILKNLENPLLAIRSFYSYTAGLKRALTNDGPHYSYIYEDFDKIGGNITTVTKTAFGPSGELIGVAGITLYLDSLGNTTDQVLQVLQNKTTGNSLPGSPIVLTAANCTIVRQTVEPCGGNVQYALNSGLCPQTDDQSTIQPYMLSFV</sequence>
<comment type="caution">
    <text evidence="3">The sequence shown here is derived from an EMBL/GenBank/DDBJ whole genome shotgun (WGS) entry which is preliminary data.</text>
</comment>
<dbReference type="GO" id="GO:0005891">
    <property type="term" value="C:voltage-gated calcium channel complex"/>
    <property type="evidence" value="ECO:0007669"/>
    <property type="project" value="TreeGrafter"/>
</dbReference>
<dbReference type="Gene3D" id="3.40.50.410">
    <property type="entry name" value="von Willebrand factor, type A domain"/>
    <property type="match status" value="1"/>
</dbReference>
<keyword evidence="1" id="KW-1133">Transmembrane helix</keyword>
<dbReference type="GO" id="GO:0005245">
    <property type="term" value="F:voltage-gated calcium channel activity"/>
    <property type="evidence" value="ECO:0007669"/>
    <property type="project" value="TreeGrafter"/>
</dbReference>
<accession>A0A8T0HFN8</accession>
<dbReference type="InterPro" id="IPR002035">
    <property type="entry name" value="VWF_A"/>
</dbReference>
<evidence type="ECO:0000313" key="3">
    <source>
        <dbReference type="EMBL" id="KAG0570591.1"/>
    </source>
</evidence>
<dbReference type="SMART" id="SM00327">
    <property type="entry name" value="VWA"/>
    <property type="match status" value="1"/>
</dbReference>
<dbReference type="InterPro" id="IPR036465">
    <property type="entry name" value="vWFA_dom_sf"/>
</dbReference>